<dbReference type="EMBL" id="CP111027">
    <property type="protein sequence ID" value="WAR30103.1"/>
    <property type="molecule type" value="Genomic_DNA"/>
</dbReference>
<reference evidence="1" key="1">
    <citation type="submission" date="2022-11" db="EMBL/GenBank/DDBJ databases">
        <title>Centuries of genome instability and evolution in soft-shell clam transmissible cancer (bioRxiv).</title>
        <authorList>
            <person name="Hart S.F.M."/>
            <person name="Yonemitsu M.A."/>
            <person name="Giersch R.M."/>
            <person name="Beal B.F."/>
            <person name="Arriagada G."/>
            <person name="Davis B.W."/>
            <person name="Ostrander E.A."/>
            <person name="Goff S.P."/>
            <person name="Metzger M.J."/>
        </authorList>
    </citation>
    <scope>NUCLEOTIDE SEQUENCE</scope>
    <source>
        <strain evidence="1">MELC-2E11</strain>
        <tissue evidence="1">Siphon/mantle</tissue>
    </source>
</reference>
<name>A0ABY7G6T6_MYAAR</name>
<keyword evidence="2" id="KW-1185">Reference proteome</keyword>
<accession>A0ABY7G6T6</accession>
<dbReference type="Proteomes" id="UP001164746">
    <property type="component" value="Chromosome 16"/>
</dbReference>
<organism evidence="1 2">
    <name type="scientific">Mya arenaria</name>
    <name type="common">Soft-shell clam</name>
    <dbReference type="NCBI Taxonomy" id="6604"/>
    <lineage>
        <taxon>Eukaryota</taxon>
        <taxon>Metazoa</taxon>
        <taxon>Spiralia</taxon>
        <taxon>Lophotrochozoa</taxon>
        <taxon>Mollusca</taxon>
        <taxon>Bivalvia</taxon>
        <taxon>Autobranchia</taxon>
        <taxon>Heteroconchia</taxon>
        <taxon>Euheterodonta</taxon>
        <taxon>Imparidentia</taxon>
        <taxon>Neoheterodontei</taxon>
        <taxon>Myida</taxon>
        <taxon>Myoidea</taxon>
        <taxon>Myidae</taxon>
        <taxon>Mya</taxon>
    </lineage>
</organism>
<evidence type="ECO:0000313" key="2">
    <source>
        <dbReference type="Proteomes" id="UP001164746"/>
    </source>
</evidence>
<gene>
    <name evidence="1" type="ORF">MAR_003671</name>
</gene>
<proteinExistence type="predicted"/>
<sequence length="68" mass="7453">MAVKDTGTKVGIHHGAIVPQNSVRITISILSIKDVTDVGDQPLLIVDKHHYHPCLHLSLQDILNTSFT</sequence>
<protein>
    <submittedName>
        <fullName evidence="1">Uncharacterized protein</fullName>
    </submittedName>
</protein>
<evidence type="ECO:0000313" key="1">
    <source>
        <dbReference type="EMBL" id="WAR30103.1"/>
    </source>
</evidence>